<feature type="transmembrane region" description="Helical" evidence="3">
    <location>
        <begin position="141"/>
        <end position="166"/>
    </location>
</feature>
<evidence type="ECO:0000313" key="4">
    <source>
        <dbReference type="EMBL" id="CDZ77104.1"/>
    </source>
</evidence>
<evidence type="ECO:0000256" key="3">
    <source>
        <dbReference type="SAM" id="Phobius"/>
    </source>
</evidence>
<dbReference type="AlphaFoldDB" id="A0A078KZA3"/>
<organism evidence="4 5">
    <name type="scientific">Legionella massiliensis</name>
    <dbReference type="NCBI Taxonomy" id="1034943"/>
    <lineage>
        <taxon>Bacteria</taxon>
        <taxon>Pseudomonadati</taxon>
        <taxon>Pseudomonadota</taxon>
        <taxon>Gammaproteobacteria</taxon>
        <taxon>Legionellales</taxon>
        <taxon>Legionellaceae</taxon>
        <taxon>Legionella</taxon>
    </lineage>
</organism>
<feature type="transmembrane region" description="Helical" evidence="3">
    <location>
        <begin position="194"/>
        <end position="218"/>
    </location>
</feature>
<dbReference type="Proteomes" id="UP000044071">
    <property type="component" value="Unassembled WGS sequence"/>
</dbReference>
<feature type="transmembrane region" description="Helical" evidence="3">
    <location>
        <begin position="110"/>
        <end position="129"/>
    </location>
</feature>
<protein>
    <submittedName>
        <fullName evidence="4">Uncharacterized protein</fullName>
    </submittedName>
</protein>
<evidence type="ECO:0000313" key="5">
    <source>
        <dbReference type="Proteomes" id="UP000044071"/>
    </source>
</evidence>
<dbReference type="STRING" id="1034943.BN59_01386"/>
<gene>
    <name evidence="4" type="ORF">BN59_01386</name>
</gene>
<keyword evidence="5" id="KW-1185">Reference proteome</keyword>
<keyword evidence="3" id="KW-0472">Membrane</keyword>
<feature type="coiled-coil region" evidence="1">
    <location>
        <begin position="315"/>
        <end position="342"/>
    </location>
</feature>
<keyword evidence="1" id="KW-0175">Coiled coil</keyword>
<sequence>MHSLLESLEHFDSYIRGGSSKYLKKYMHRYDDSPEILDIDFHRLRISDSPAIRTRVLSILKNLNIPKKKRKTFNTNITVYELLTQLSREGHPQVDYLLDLIDDKSKISKWGLVLVGGVLASIALYFLSLPAFKFVIDAIKVFASSVISIPIVGLVYNVGLSLYYFFDIYTDNRKTEFNRWRDSFFQFLNTSANIAAYILLIATSAAASPVVGGLYVAAAAVDALKEAFCLVQEFIQYLTSPPIDEADQLSVHRAYARRVFGFEMRRNALGINLAAALLLVGITALWCFLPGGIPATIVAFSAIGLVYLVKYALLKWNEEHLREHLQDQLAELEDQYSALEDSSELDFDQNKDRSLDYDSSLSYSPASVSSLSPTRSSAQWQSQRTQSAPNLRTPLPSAADLPFFGDKTAGDSLVVKVSPESDRSECSHSFS</sequence>
<accession>A0A078KZA3</accession>
<dbReference type="EMBL" id="CCSB01000001">
    <property type="protein sequence ID" value="CDZ77104.1"/>
    <property type="molecule type" value="Genomic_DNA"/>
</dbReference>
<keyword evidence="3" id="KW-0812">Transmembrane</keyword>
<feature type="compositionally biased region" description="Low complexity" evidence="2">
    <location>
        <begin position="357"/>
        <end position="378"/>
    </location>
</feature>
<keyword evidence="3" id="KW-1133">Transmembrane helix</keyword>
<dbReference type="eggNOG" id="ENOG5030PPU">
    <property type="taxonomic scope" value="Bacteria"/>
</dbReference>
<evidence type="ECO:0000256" key="1">
    <source>
        <dbReference type="SAM" id="Coils"/>
    </source>
</evidence>
<evidence type="ECO:0000256" key="2">
    <source>
        <dbReference type="SAM" id="MobiDB-lite"/>
    </source>
</evidence>
<reference evidence="4 5" key="1">
    <citation type="submission" date="2014-06" db="EMBL/GenBank/DDBJ databases">
        <authorList>
            <person name="Urmite Genomes Urmite Genomes"/>
        </authorList>
    </citation>
    <scope>NUCLEOTIDE SEQUENCE [LARGE SCALE GENOMIC DNA]</scope>
</reference>
<feature type="transmembrane region" description="Helical" evidence="3">
    <location>
        <begin position="292"/>
        <end position="313"/>
    </location>
</feature>
<name>A0A078KZA3_9GAMM</name>
<feature type="transmembrane region" description="Helical" evidence="3">
    <location>
        <begin position="267"/>
        <end position="286"/>
    </location>
</feature>
<dbReference type="RefSeq" id="WP_141650433.1">
    <property type="nucleotide sequence ID" value="NZ_CCVW01000001.1"/>
</dbReference>
<proteinExistence type="predicted"/>
<feature type="region of interest" description="Disordered" evidence="2">
    <location>
        <begin position="356"/>
        <end position="403"/>
    </location>
</feature>
<feature type="compositionally biased region" description="Polar residues" evidence="2">
    <location>
        <begin position="379"/>
        <end position="390"/>
    </location>
</feature>